<evidence type="ECO:0000256" key="3">
    <source>
        <dbReference type="ARBA" id="ARBA00008281"/>
    </source>
</evidence>
<keyword evidence="8" id="KW-1133">Transmembrane helix</keyword>
<sequence length="141" mass="15730">MFRTAPLAIIRLFALPIFLFSLLTVTAHAEEDAGKTPPVYIEIRPQFVVNFESNTARLRYIKTSITLQTDAGDKALIEENMPLVKDALVMFLSSRTSDQVTGAQAREKTRIEAAKDLNKVLKEETGKEPVKSVLFGSFLTQ</sequence>
<dbReference type="Proteomes" id="UP000092544">
    <property type="component" value="Unassembled WGS sequence"/>
</dbReference>
<name>A0A1A8T4R3_9GAMM</name>
<dbReference type="GO" id="GO:0005886">
    <property type="term" value="C:plasma membrane"/>
    <property type="evidence" value="ECO:0007669"/>
    <property type="project" value="UniProtKB-SubCell"/>
</dbReference>
<dbReference type="RefSeq" id="WP_067012778.1">
    <property type="nucleotide sequence ID" value="NZ_FLOB01000001.1"/>
</dbReference>
<dbReference type="GO" id="GO:0009425">
    <property type="term" value="C:bacterial-type flagellum basal body"/>
    <property type="evidence" value="ECO:0007669"/>
    <property type="project" value="InterPro"/>
</dbReference>
<evidence type="ECO:0000256" key="11">
    <source>
        <dbReference type="SAM" id="SignalP"/>
    </source>
</evidence>
<dbReference type="Pfam" id="PF03748">
    <property type="entry name" value="FliL"/>
    <property type="match status" value="1"/>
</dbReference>
<evidence type="ECO:0000256" key="5">
    <source>
        <dbReference type="ARBA" id="ARBA00022500"/>
    </source>
</evidence>
<proteinExistence type="inferred from homology"/>
<organism evidence="12 13">
    <name type="scientific">Marinomonas spartinae</name>
    <dbReference type="NCBI Taxonomy" id="1792290"/>
    <lineage>
        <taxon>Bacteria</taxon>
        <taxon>Pseudomonadati</taxon>
        <taxon>Pseudomonadota</taxon>
        <taxon>Gammaproteobacteria</taxon>
        <taxon>Oceanospirillales</taxon>
        <taxon>Oceanospirillaceae</taxon>
        <taxon>Marinomonas</taxon>
    </lineage>
</organism>
<evidence type="ECO:0000313" key="13">
    <source>
        <dbReference type="Proteomes" id="UP000092544"/>
    </source>
</evidence>
<accession>A0A1A8T4R3</accession>
<evidence type="ECO:0000256" key="1">
    <source>
        <dbReference type="ARBA" id="ARBA00002254"/>
    </source>
</evidence>
<dbReference type="GO" id="GO:0071978">
    <property type="term" value="P:bacterial-type flagellum-dependent swarming motility"/>
    <property type="evidence" value="ECO:0007669"/>
    <property type="project" value="TreeGrafter"/>
</dbReference>
<dbReference type="InterPro" id="IPR005503">
    <property type="entry name" value="FliL"/>
</dbReference>
<keyword evidence="6" id="KW-0812">Transmembrane</keyword>
<dbReference type="AlphaFoldDB" id="A0A1A8T4R3"/>
<reference evidence="12 13" key="1">
    <citation type="submission" date="2016-06" db="EMBL/GenBank/DDBJ databases">
        <authorList>
            <person name="Kjaerup R.B."/>
            <person name="Dalgaard T.S."/>
            <person name="Juul-Madsen H.R."/>
        </authorList>
    </citation>
    <scope>NUCLEOTIDE SEQUENCE [LARGE SCALE GENOMIC DNA]</scope>
    <source>
        <strain evidence="12 13">CECT 8886</strain>
    </source>
</reference>
<evidence type="ECO:0000256" key="8">
    <source>
        <dbReference type="ARBA" id="ARBA00022989"/>
    </source>
</evidence>
<keyword evidence="5 10" id="KW-0145">Chemotaxis</keyword>
<dbReference type="PANTHER" id="PTHR35091:SF2">
    <property type="entry name" value="FLAGELLAR PROTEIN FLIL"/>
    <property type="match status" value="1"/>
</dbReference>
<gene>
    <name evidence="12" type="ORF">MSP8886_00754</name>
</gene>
<protein>
    <recommendedName>
        <fullName evidence="10">Flagellar protein FliL</fullName>
    </recommendedName>
</protein>
<feature type="chain" id="PRO_5008378786" description="Flagellar protein FliL" evidence="11">
    <location>
        <begin position="30"/>
        <end position="141"/>
    </location>
</feature>
<feature type="signal peptide" evidence="11">
    <location>
        <begin position="1"/>
        <end position="29"/>
    </location>
</feature>
<keyword evidence="12" id="KW-0966">Cell projection</keyword>
<keyword evidence="13" id="KW-1185">Reference proteome</keyword>
<evidence type="ECO:0000256" key="9">
    <source>
        <dbReference type="ARBA" id="ARBA00023136"/>
    </source>
</evidence>
<comment type="subcellular location">
    <subcellularLocation>
        <location evidence="10">Cell inner membrane</location>
    </subcellularLocation>
    <subcellularLocation>
        <location evidence="2">Cell membrane</location>
        <topology evidence="2">Single-pass membrane protein</topology>
    </subcellularLocation>
</comment>
<keyword evidence="7 10" id="KW-0283">Flagellar rotation</keyword>
<keyword evidence="12" id="KW-0969">Cilium</keyword>
<evidence type="ECO:0000256" key="10">
    <source>
        <dbReference type="RuleBase" id="RU364125"/>
    </source>
</evidence>
<keyword evidence="4" id="KW-1003">Cell membrane</keyword>
<dbReference type="GO" id="GO:0006935">
    <property type="term" value="P:chemotaxis"/>
    <property type="evidence" value="ECO:0007669"/>
    <property type="project" value="UniProtKB-KW"/>
</dbReference>
<dbReference type="PANTHER" id="PTHR35091">
    <property type="entry name" value="FLAGELLAR PROTEIN FLIL"/>
    <property type="match status" value="1"/>
</dbReference>
<dbReference type="OrthoDB" id="7063251at2"/>
<keyword evidence="10" id="KW-0997">Cell inner membrane</keyword>
<comment type="function">
    <text evidence="1 10">Controls the rotational direction of flagella during chemotaxis.</text>
</comment>
<evidence type="ECO:0000256" key="4">
    <source>
        <dbReference type="ARBA" id="ARBA00022475"/>
    </source>
</evidence>
<evidence type="ECO:0000256" key="2">
    <source>
        <dbReference type="ARBA" id="ARBA00004162"/>
    </source>
</evidence>
<dbReference type="STRING" id="1792290.MSP8886_00754"/>
<comment type="similarity">
    <text evidence="3 10">Belongs to the FliL family.</text>
</comment>
<keyword evidence="12" id="KW-0282">Flagellum</keyword>
<evidence type="ECO:0000313" key="12">
    <source>
        <dbReference type="EMBL" id="SBS26947.1"/>
    </source>
</evidence>
<evidence type="ECO:0000256" key="7">
    <source>
        <dbReference type="ARBA" id="ARBA00022779"/>
    </source>
</evidence>
<keyword evidence="11" id="KW-0732">Signal</keyword>
<evidence type="ECO:0000256" key="6">
    <source>
        <dbReference type="ARBA" id="ARBA00022692"/>
    </source>
</evidence>
<dbReference type="EMBL" id="FLOB01000001">
    <property type="protein sequence ID" value="SBS26947.1"/>
    <property type="molecule type" value="Genomic_DNA"/>
</dbReference>
<keyword evidence="9 10" id="KW-0472">Membrane</keyword>